<dbReference type="Pfam" id="PF00849">
    <property type="entry name" value="PseudoU_synth_2"/>
    <property type="match status" value="1"/>
</dbReference>
<evidence type="ECO:0000259" key="7">
    <source>
        <dbReference type="Pfam" id="PF00849"/>
    </source>
</evidence>
<protein>
    <recommendedName>
        <fullName evidence="6">Pseudouridine synthase</fullName>
        <ecNumber evidence="6">5.4.99.-</ecNumber>
    </recommendedName>
</protein>
<keyword evidence="3 6" id="KW-0413">Isomerase</keyword>
<keyword evidence="5" id="KW-0694">RNA-binding</keyword>
<dbReference type="CDD" id="cd02869">
    <property type="entry name" value="PseudoU_synth_RluA_like"/>
    <property type="match status" value="1"/>
</dbReference>
<proteinExistence type="inferred from homology"/>
<comment type="similarity">
    <text evidence="2 6">Belongs to the pseudouridine synthase RluA family.</text>
</comment>
<dbReference type="SUPFAM" id="SSF55120">
    <property type="entry name" value="Pseudouridine synthase"/>
    <property type="match status" value="1"/>
</dbReference>
<organism evidence="8 9">
    <name type="scientific">Pseudogracilibacillus auburnensis</name>
    <dbReference type="NCBI Taxonomy" id="1494959"/>
    <lineage>
        <taxon>Bacteria</taxon>
        <taxon>Bacillati</taxon>
        <taxon>Bacillota</taxon>
        <taxon>Bacilli</taxon>
        <taxon>Bacillales</taxon>
        <taxon>Bacillaceae</taxon>
        <taxon>Pseudogracilibacillus</taxon>
    </lineage>
</organism>
<dbReference type="InterPro" id="IPR006224">
    <property type="entry name" value="PsdUridine_synth_RluA-like_CS"/>
</dbReference>
<dbReference type="GO" id="GO:0003723">
    <property type="term" value="F:RNA binding"/>
    <property type="evidence" value="ECO:0007669"/>
    <property type="project" value="UniProtKB-KW"/>
</dbReference>
<evidence type="ECO:0000313" key="9">
    <source>
        <dbReference type="Proteomes" id="UP000247978"/>
    </source>
</evidence>
<evidence type="ECO:0000256" key="4">
    <source>
        <dbReference type="PIRSR" id="PIRSR606225-1"/>
    </source>
</evidence>
<evidence type="ECO:0000256" key="1">
    <source>
        <dbReference type="ARBA" id="ARBA00000073"/>
    </source>
</evidence>
<evidence type="ECO:0000256" key="6">
    <source>
        <dbReference type="RuleBase" id="RU362028"/>
    </source>
</evidence>
<dbReference type="PROSITE" id="PS01129">
    <property type="entry name" value="PSI_RLU"/>
    <property type="match status" value="1"/>
</dbReference>
<reference evidence="8 9" key="1">
    <citation type="submission" date="2018-05" db="EMBL/GenBank/DDBJ databases">
        <title>Genomic Encyclopedia of Type Strains, Phase IV (KMG-IV): sequencing the most valuable type-strain genomes for metagenomic binning, comparative biology and taxonomic classification.</title>
        <authorList>
            <person name="Goeker M."/>
        </authorList>
    </citation>
    <scope>NUCLEOTIDE SEQUENCE [LARGE SCALE GENOMIC DNA]</scope>
    <source>
        <strain evidence="8 9">DSM 28556</strain>
    </source>
</reference>
<keyword evidence="9" id="KW-1185">Reference proteome</keyword>
<evidence type="ECO:0000313" key="8">
    <source>
        <dbReference type="EMBL" id="PXW87070.1"/>
    </source>
</evidence>
<evidence type="ECO:0000256" key="2">
    <source>
        <dbReference type="ARBA" id="ARBA00010876"/>
    </source>
</evidence>
<dbReference type="NCBIfam" id="TIGR00005">
    <property type="entry name" value="rluA_subfam"/>
    <property type="match status" value="1"/>
</dbReference>
<feature type="domain" description="Pseudouridine synthase RsuA/RluA-like" evidence="7">
    <location>
        <begin position="87"/>
        <end position="236"/>
    </location>
</feature>
<dbReference type="FunFam" id="3.30.2350.10:FF:000005">
    <property type="entry name" value="Pseudouridine synthase"/>
    <property type="match status" value="1"/>
</dbReference>
<dbReference type="GO" id="GO:0009982">
    <property type="term" value="F:pseudouridine synthase activity"/>
    <property type="evidence" value="ECO:0007669"/>
    <property type="project" value="InterPro"/>
</dbReference>
<feature type="active site" evidence="4">
    <location>
        <position position="133"/>
    </location>
</feature>
<gene>
    <name evidence="8" type="ORF">DFR56_106139</name>
</gene>
<dbReference type="InterPro" id="IPR006225">
    <property type="entry name" value="PsdUridine_synth_RluC/D"/>
</dbReference>
<dbReference type="RefSeq" id="WP_244916474.1">
    <property type="nucleotide sequence ID" value="NZ_JBHUHB010000001.1"/>
</dbReference>
<dbReference type="PANTHER" id="PTHR21600">
    <property type="entry name" value="MITOCHONDRIAL RNA PSEUDOURIDINE SYNTHASE"/>
    <property type="match status" value="1"/>
</dbReference>
<dbReference type="InterPro" id="IPR050188">
    <property type="entry name" value="RluA_PseudoU_synthase"/>
</dbReference>
<comment type="caution">
    <text evidence="8">The sequence shown here is derived from an EMBL/GenBank/DDBJ whole genome shotgun (WGS) entry which is preliminary data.</text>
</comment>
<dbReference type="InterPro" id="IPR020103">
    <property type="entry name" value="PsdUridine_synth_cat_dom_sf"/>
</dbReference>
<dbReference type="EMBL" id="QJJQ01000006">
    <property type="protein sequence ID" value="PXW87070.1"/>
    <property type="molecule type" value="Genomic_DNA"/>
</dbReference>
<evidence type="ECO:0000256" key="5">
    <source>
        <dbReference type="PROSITE-ProRule" id="PRU00182"/>
    </source>
</evidence>
<dbReference type="Gene3D" id="3.30.2350.10">
    <property type="entry name" value="Pseudouridine synthase"/>
    <property type="match status" value="1"/>
</dbReference>
<comment type="catalytic activity">
    <reaction evidence="1 6">
        <text>a uridine in RNA = a pseudouridine in RNA</text>
        <dbReference type="Rhea" id="RHEA:48348"/>
        <dbReference type="Rhea" id="RHEA-COMP:12068"/>
        <dbReference type="Rhea" id="RHEA-COMP:12069"/>
        <dbReference type="ChEBI" id="CHEBI:65314"/>
        <dbReference type="ChEBI" id="CHEBI:65315"/>
    </reaction>
</comment>
<dbReference type="PROSITE" id="PS50889">
    <property type="entry name" value="S4"/>
    <property type="match status" value="1"/>
</dbReference>
<dbReference type="GO" id="GO:0000455">
    <property type="term" value="P:enzyme-directed rRNA pseudouridine synthesis"/>
    <property type="evidence" value="ECO:0007669"/>
    <property type="project" value="TreeGrafter"/>
</dbReference>
<name>A0A2V3VZL3_9BACI</name>
<dbReference type="AlphaFoldDB" id="A0A2V3VZL3"/>
<evidence type="ECO:0000256" key="3">
    <source>
        <dbReference type="ARBA" id="ARBA00023235"/>
    </source>
</evidence>
<accession>A0A2V3VZL3</accession>
<dbReference type="InterPro" id="IPR006145">
    <property type="entry name" value="PsdUridine_synth_RsuA/RluA"/>
</dbReference>
<dbReference type="PANTHER" id="PTHR21600:SF35">
    <property type="entry name" value="PSEUDOURIDINE SYNTHASE"/>
    <property type="match status" value="1"/>
</dbReference>
<dbReference type="Proteomes" id="UP000247978">
    <property type="component" value="Unassembled WGS sequence"/>
</dbReference>
<comment type="function">
    <text evidence="6">Responsible for synthesis of pseudouridine from uracil.</text>
</comment>
<sequence length="293" mass="33765">MEWKITKQYDGMMLRDYLFDVLHFSNRLVKKAKETESNILVNGERKTVRYIVKSGDILTIELKAEKISDSIIPENIPLQMVYEDDFFMIINKKANMPTIPSRLHQTGTIANGLRYYYEKNNIPSTVHIVTRLDKDTSGLVLIAKHQYSHSLFSNLQRKNELKRKYTAIVHGRLAKKQDMIDEPIGRNPHSIIERMVTSEGKKAVTRYEVVKETKQFSVVEIELETGRTHQIRVHFSFIGHPLVGDDLYGGSKKIIGRQALHCSEISFVHPVLKKEMRFSSKLASDIAMIFTSL</sequence>
<dbReference type="EC" id="5.4.99.-" evidence="6"/>
<dbReference type="GO" id="GO:0140098">
    <property type="term" value="F:catalytic activity, acting on RNA"/>
    <property type="evidence" value="ECO:0007669"/>
    <property type="project" value="UniProtKB-ARBA"/>
</dbReference>